<dbReference type="GO" id="GO:0008615">
    <property type="term" value="P:pyridoxine biosynthetic process"/>
    <property type="evidence" value="ECO:0007669"/>
    <property type="project" value="UniProtKB-UniRule"/>
</dbReference>
<dbReference type="UniPathway" id="UPA01068">
    <property type="reaction ID" value="UER00304"/>
</dbReference>
<dbReference type="InterPro" id="IPR011576">
    <property type="entry name" value="Pyridox_Oxase_N"/>
</dbReference>
<comment type="similarity">
    <text evidence="1 5">Belongs to the pyridoxamine 5'-phosphate oxidase family.</text>
</comment>
<evidence type="ECO:0000256" key="6">
    <source>
        <dbReference type="PIRSR" id="PIRSR000190-2"/>
    </source>
</evidence>
<evidence type="ECO:0000256" key="5">
    <source>
        <dbReference type="HAMAP-Rule" id="MF_01629"/>
    </source>
</evidence>
<feature type="binding site" evidence="5 6">
    <location>
        <position position="74"/>
    </location>
    <ligand>
        <name>FMN</name>
        <dbReference type="ChEBI" id="CHEBI:58210"/>
    </ligand>
</feature>
<dbReference type="PIRSF" id="PIRSF000190">
    <property type="entry name" value="Pyd_amn-ph_oxd"/>
    <property type="match status" value="1"/>
</dbReference>
<dbReference type="SUPFAM" id="SSF50475">
    <property type="entry name" value="FMN-binding split barrel"/>
    <property type="match status" value="1"/>
</dbReference>
<feature type="binding site" evidence="5">
    <location>
        <position position="98"/>
    </location>
    <ligand>
        <name>FMN</name>
        <dbReference type="ChEBI" id="CHEBI:58210"/>
    </ligand>
</feature>
<dbReference type="NCBIfam" id="NF004231">
    <property type="entry name" value="PRK05679.1"/>
    <property type="match status" value="1"/>
</dbReference>
<dbReference type="EMBL" id="AVCJ01000009">
    <property type="protein sequence ID" value="KFL37012.1"/>
    <property type="molecule type" value="Genomic_DNA"/>
</dbReference>
<dbReference type="RefSeq" id="WP_034222221.1">
    <property type="nucleotide sequence ID" value="NZ_AVCJ01000009.1"/>
</dbReference>
<dbReference type="GO" id="GO:0004733">
    <property type="term" value="F:pyridoxamine phosphate oxidase activity"/>
    <property type="evidence" value="ECO:0007669"/>
    <property type="project" value="UniProtKB-UniRule"/>
</dbReference>
<feature type="domain" description="Pyridoxine 5'-phosphate oxidase dimerisation C-terminal" evidence="8">
    <location>
        <begin position="165"/>
        <end position="205"/>
    </location>
</feature>
<evidence type="ECO:0000313" key="10">
    <source>
        <dbReference type="Proteomes" id="UP000029085"/>
    </source>
</evidence>
<comment type="catalytic activity">
    <reaction evidence="5">
        <text>pyridoxamine 5'-phosphate + O2 + H2O = pyridoxal 5'-phosphate + H2O2 + NH4(+)</text>
        <dbReference type="Rhea" id="RHEA:15817"/>
        <dbReference type="ChEBI" id="CHEBI:15377"/>
        <dbReference type="ChEBI" id="CHEBI:15379"/>
        <dbReference type="ChEBI" id="CHEBI:16240"/>
        <dbReference type="ChEBI" id="CHEBI:28938"/>
        <dbReference type="ChEBI" id="CHEBI:58451"/>
        <dbReference type="ChEBI" id="CHEBI:597326"/>
        <dbReference type="EC" id="1.4.3.5"/>
    </reaction>
</comment>
<dbReference type="PATRIC" id="fig|1121014.3.peg.1105"/>
<comment type="pathway">
    <text evidence="5">Cofactor metabolism; pyridoxal 5'-phosphate salvage; pyridoxal 5'-phosphate from pyridoxine 5'-phosphate: step 1/1.</text>
</comment>
<dbReference type="PANTHER" id="PTHR10851:SF0">
    <property type="entry name" value="PYRIDOXINE-5'-PHOSPHATE OXIDASE"/>
    <property type="match status" value="1"/>
</dbReference>
<comment type="subunit">
    <text evidence="5">Homodimer.</text>
</comment>
<dbReference type="InterPro" id="IPR019576">
    <property type="entry name" value="Pyridoxamine_oxidase_dimer_C"/>
</dbReference>
<dbReference type="InterPro" id="IPR019740">
    <property type="entry name" value="Pyridox_Oxase_CS"/>
</dbReference>
<evidence type="ECO:0000259" key="7">
    <source>
        <dbReference type="Pfam" id="PF01243"/>
    </source>
</evidence>
<comment type="function">
    <text evidence="5">Catalyzes the oxidation of either pyridoxine 5'-phosphate (PNP) or pyridoxamine 5'-phosphate (PMP) into pyridoxal 5'-phosphate (PLP).</text>
</comment>
<feature type="binding site" evidence="5">
    <location>
        <position position="120"/>
    </location>
    <ligand>
        <name>substrate</name>
    </ligand>
</feature>
<comment type="catalytic activity">
    <reaction evidence="5">
        <text>pyridoxine 5'-phosphate + O2 = pyridoxal 5'-phosphate + H2O2</text>
        <dbReference type="Rhea" id="RHEA:15149"/>
        <dbReference type="ChEBI" id="CHEBI:15379"/>
        <dbReference type="ChEBI" id="CHEBI:16240"/>
        <dbReference type="ChEBI" id="CHEBI:58589"/>
        <dbReference type="ChEBI" id="CHEBI:597326"/>
        <dbReference type="EC" id="1.4.3.5"/>
    </reaction>
</comment>
<reference evidence="10" key="1">
    <citation type="submission" date="2013-08" db="EMBL/GenBank/DDBJ databases">
        <title>Genome sequencing of Arenimonas donghaensis.</title>
        <authorList>
            <person name="Chen F."/>
            <person name="Wang G."/>
        </authorList>
    </citation>
    <scope>NUCLEOTIDE SEQUENCE [LARGE SCALE GENOMIC DNA]</scope>
    <source>
        <strain evidence="10">HO3-R19</strain>
    </source>
</reference>
<feature type="binding site" evidence="5 6">
    <location>
        <begin position="52"/>
        <end position="57"/>
    </location>
    <ligand>
        <name>FMN</name>
        <dbReference type="ChEBI" id="CHEBI:58210"/>
    </ligand>
</feature>
<evidence type="ECO:0000256" key="4">
    <source>
        <dbReference type="ARBA" id="ARBA00023002"/>
    </source>
</evidence>
<evidence type="ECO:0000313" key="9">
    <source>
        <dbReference type="EMBL" id="KFL37012.1"/>
    </source>
</evidence>
<feature type="binding site" evidence="5">
    <location>
        <position position="124"/>
    </location>
    <ligand>
        <name>substrate</name>
    </ligand>
</feature>
<comment type="caution">
    <text evidence="9">The sequence shown here is derived from an EMBL/GenBank/DDBJ whole genome shotgun (WGS) entry which is preliminary data.</text>
</comment>
<feature type="binding site" evidence="5 6">
    <location>
        <position position="73"/>
    </location>
    <ligand>
        <name>FMN</name>
        <dbReference type="ChEBI" id="CHEBI:58210"/>
    </ligand>
</feature>
<keyword evidence="10" id="KW-1185">Reference proteome</keyword>
<keyword evidence="3 5" id="KW-0288">FMN</keyword>
<gene>
    <name evidence="5" type="primary">pdxH</name>
    <name evidence="9" type="ORF">N788_11775</name>
</gene>
<protein>
    <recommendedName>
        <fullName evidence="5">Pyridoxine/pyridoxamine 5'-phosphate oxidase</fullName>
        <ecNumber evidence="5">1.4.3.5</ecNumber>
    </recommendedName>
    <alternativeName>
        <fullName evidence="5">PNP/PMP oxidase</fullName>
        <shortName evidence="5">PNPOx</shortName>
    </alternativeName>
    <alternativeName>
        <fullName evidence="5">Pyridoxal 5'-phosphate synthase</fullName>
    </alternativeName>
</protein>
<proteinExistence type="inferred from homology"/>
<evidence type="ECO:0000256" key="2">
    <source>
        <dbReference type="ARBA" id="ARBA00022630"/>
    </source>
</evidence>
<sequence>MTEAKQTATDPLLAEAMATFTDLLAQAREAGDPEPTAMTLATADEQGRPSARTVLLKAFDERGFVFYTNFDSRKGQQLTHNPNAALLLLWKTLREQVQVKVEGTVEPVSLAEADAYFASRPRPSQIGAWASLQSQTLPSRDTFEARVAAFEKKFEGGDVPRPPHWSGFRVVPERIEFWYGARYRLHDRHHYERIGESWTKRLLYP</sequence>
<dbReference type="Gene3D" id="2.30.110.10">
    <property type="entry name" value="Electron Transport, Fmn-binding Protein, Chain A"/>
    <property type="match status" value="1"/>
</dbReference>
<dbReference type="InterPro" id="IPR012349">
    <property type="entry name" value="Split_barrel_FMN-bd"/>
</dbReference>
<feature type="binding site" evidence="5 6">
    <location>
        <position position="188"/>
    </location>
    <ligand>
        <name>FMN</name>
        <dbReference type="ChEBI" id="CHEBI:58210"/>
    </ligand>
</feature>
<feature type="binding site" evidence="5">
    <location>
        <position position="57"/>
    </location>
    <ligand>
        <name>substrate</name>
    </ligand>
</feature>
<feature type="domain" description="Pyridoxamine 5'-phosphate oxidase N-terminal" evidence="7">
    <location>
        <begin position="33"/>
        <end position="151"/>
    </location>
</feature>
<keyword evidence="2 5" id="KW-0285">Flavoprotein</keyword>
<dbReference type="STRING" id="1121014.N788_11775"/>
<keyword evidence="5" id="KW-0664">Pyridoxine biosynthesis</keyword>
<reference evidence="9 10" key="2">
    <citation type="journal article" date="2015" name="Stand. Genomic Sci.">
        <title>High quality draft genomic sequence of Arenimonas donghaensis DSM 18148(T).</title>
        <authorList>
            <person name="Chen F."/>
            <person name="Wang H."/>
            <person name="Cao Y."/>
            <person name="Li X."/>
            <person name="Wang G."/>
        </authorList>
    </citation>
    <scope>NUCLEOTIDE SEQUENCE [LARGE SCALE GENOMIC DNA]</scope>
    <source>
        <strain evidence="9 10">HO3-R19</strain>
    </source>
</reference>
<dbReference type="AlphaFoldDB" id="A0A087MJF9"/>
<dbReference type="PROSITE" id="PS01064">
    <property type="entry name" value="PYRIDOX_OXIDASE"/>
    <property type="match status" value="1"/>
</dbReference>
<dbReference type="Pfam" id="PF01243">
    <property type="entry name" value="PNPOx_N"/>
    <property type="match status" value="1"/>
</dbReference>
<keyword evidence="4 5" id="KW-0560">Oxidoreductase</keyword>
<organism evidence="9 10">
    <name type="scientific">Arenimonas donghaensis DSM 18148 = HO3-R19</name>
    <dbReference type="NCBI Taxonomy" id="1121014"/>
    <lineage>
        <taxon>Bacteria</taxon>
        <taxon>Pseudomonadati</taxon>
        <taxon>Pseudomonadota</taxon>
        <taxon>Gammaproteobacteria</taxon>
        <taxon>Lysobacterales</taxon>
        <taxon>Lysobacteraceae</taxon>
        <taxon>Arenimonas</taxon>
    </lineage>
</organism>
<dbReference type="InterPro" id="IPR000659">
    <property type="entry name" value="Pyridox_Oxase"/>
</dbReference>
<feature type="binding site" evidence="5">
    <location>
        <begin position="184"/>
        <end position="186"/>
    </location>
    <ligand>
        <name>substrate</name>
    </ligand>
</feature>
<comment type="cofactor">
    <cofactor evidence="5 6">
        <name>FMN</name>
        <dbReference type="ChEBI" id="CHEBI:58210"/>
    </cofactor>
    <text evidence="5 6">Binds 1 FMN per subunit.</text>
</comment>
<accession>A0A087MJF9</accession>
<dbReference type="NCBIfam" id="TIGR00558">
    <property type="entry name" value="pdxH"/>
    <property type="match status" value="1"/>
</dbReference>
<comment type="pathway">
    <text evidence="5">Cofactor metabolism; pyridoxal 5'-phosphate salvage; pyridoxal 5'-phosphate from pyridoxamine 5'-phosphate: step 1/1.</text>
</comment>
<dbReference type="HAMAP" id="MF_01629">
    <property type="entry name" value="PdxH"/>
    <property type="match status" value="1"/>
</dbReference>
<evidence type="ECO:0000259" key="8">
    <source>
        <dbReference type="Pfam" id="PF10590"/>
    </source>
</evidence>
<feature type="binding site" evidence="5 6">
    <location>
        <begin position="133"/>
        <end position="134"/>
    </location>
    <ligand>
        <name>FMN</name>
        <dbReference type="ChEBI" id="CHEBI:58210"/>
    </ligand>
</feature>
<dbReference type="GO" id="GO:0010181">
    <property type="term" value="F:FMN binding"/>
    <property type="evidence" value="ECO:0007669"/>
    <property type="project" value="UniProtKB-UniRule"/>
</dbReference>
<dbReference type="OrthoDB" id="9780392at2"/>
<name>A0A087MJF9_9GAMM</name>
<feature type="binding site" evidence="6">
    <location>
        <position position="96"/>
    </location>
    <ligand>
        <name>FMN</name>
        <dbReference type="ChEBI" id="CHEBI:58210"/>
    </ligand>
</feature>
<dbReference type="Pfam" id="PF10590">
    <property type="entry name" value="PNP_phzG_C"/>
    <property type="match status" value="1"/>
</dbReference>
<feature type="binding site" evidence="5 6">
    <location>
        <position position="178"/>
    </location>
    <ligand>
        <name>FMN</name>
        <dbReference type="ChEBI" id="CHEBI:58210"/>
    </ligand>
</feature>
<dbReference type="EC" id="1.4.3.5" evidence="5"/>
<evidence type="ECO:0000256" key="3">
    <source>
        <dbReference type="ARBA" id="ARBA00022643"/>
    </source>
</evidence>
<feature type="binding site" evidence="5 6">
    <location>
        <begin position="67"/>
        <end position="68"/>
    </location>
    <ligand>
        <name>FMN</name>
        <dbReference type="ChEBI" id="CHEBI:58210"/>
    </ligand>
</feature>
<evidence type="ECO:0000256" key="1">
    <source>
        <dbReference type="ARBA" id="ARBA00007301"/>
    </source>
</evidence>
<dbReference type="PANTHER" id="PTHR10851">
    <property type="entry name" value="PYRIDOXINE-5-PHOSPHATE OXIDASE"/>
    <property type="match status" value="1"/>
</dbReference>
<feature type="binding site" evidence="5">
    <location>
        <position position="116"/>
    </location>
    <ligand>
        <name>substrate</name>
    </ligand>
</feature>
<dbReference type="Proteomes" id="UP000029085">
    <property type="component" value="Unassembled WGS sequence"/>
</dbReference>